<reference evidence="1 2" key="1">
    <citation type="journal article" date="2012" name="Appl. Environ. Microbiol.">
        <title>Short-read sequencing for genomic analysis of the brown rot fungus Fibroporia radiculosa.</title>
        <authorList>
            <person name="Tang J.D."/>
            <person name="Perkins A.D."/>
            <person name="Sonstegard T.S."/>
            <person name="Schroeder S.G."/>
            <person name="Burgess S.C."/>
            <person name="Diehl S.V."/>
        </authorList>
    </citation>
    <scope>NUCLEOTIDE SEQUENCE [LARGE SCALE GENOMIC DNA]</scope>
    <source>
        <strain evidence="1 2">TFFH 294</strain>
    </source>
</reference>
<proteinExistence type="predicted"/>
<dbReference type="RefSeq" id="XP_012185142.1">
    <property type="nucleotide sequence ID" value="XM_012329752.1"/>
</dbReference>
<dbReference type="InParanoid" id="J4H4Z7"/>
<evidence type="ECO:0000313" key="1">
    <source>
        <dbReference type="EMBL" id="CCM05859.1"/>
    </source>
</evidence>
<dbReference type="EMBL" id="HE797210">
    <property type="protein sequence ID" value="CCM05859.1"/>
    <property type="molecule type" value="Genomic_DNA"/>
</dbReference>
<evidence type="ECO:0000313" key="2">
    <source>
        <dbReference type="Proteomes" id="UP000006352"/>
    </source>
</evidence>
<organism evidence="1 2">
    <name type="scientific">Fibroporia radiculosa</name>
    <dbReference type="NCBI Taxonomy" id="599839"/>
    <lineage>
        <taxon>Eukaryota</taxon>
        <taxon>Fungi</taxon>
        <taxon>Dikarya</taxon>
        <taxon>Basidiomycota</taxon>
        <taxon>Agaricomycotina</taxon>
        <taxon>Agaricomycetes</taxon>
        <taxon>Polyporales</taxon>
        <taxon>Fibroporiaceae</taxon>
        <taxon>Fibroporia</taxon>
    </lineage>
</organism>
<accession>J4H4Z7</accession>
<dbReference type="HOGENOM" id="CLU_1360427_0_0_1"/>
<name>J4H4Z7_9APHY</name>
<dbReference type="Proteomes" id="UP000006352">
    <property type="component" value="Unassembled WGS sequence"/>
</dbReference>
<dbReference type="AlphaFoldDB" id="J4H4Z7"/>
<dbReference type="GeneID" id="24100770"/>
<protein>
    <submittedName>
        <fullName evidence="1">Uncharacterized protein</fullName>
    </submittedName>
</protein>
<gene>
    <name evidence="1" type="ORF">FIBRA_08095</name>
</gene>
<keyword evidence="2" id="KW-1185">Reference proteome</keyword>
<sequence length="201" mass="21814">MSKAVGYKSVETRHPKVRKANLVGRIVAPFTQPRQPRGVSHPRFHLVHRPVTSSSFQHDHGEALPHIATFRGIQISLPEAPDSLPHHLSLIPLSEAQAREANRRSGTATSEVSTISPSIQLTQHSVWAKIGGHKSLQNAYDFGTLSNSVDGAASLENEANDRSSGCNDRASFAFTVSSIYSMASWSGPIIFEDSVGSDHLQ</sequence>